<evidence type="ECO:0000313" key="2">
    <source>
        <dbReference type="EMBL" id="PQP79504.1"/>
    </source>
</evidence>
<comment type="caution">
    <text evidence="2">The sequence shown here is derived from an EMBL/GenBank/DDBJ whole genome shotgun (WGS) entry which is preliminary data.</text>
</comment>
<keyword evidence="1" id="KW-1133">Transmembrane helix</keyword>
<dbReference type="Proteomes" id="UP000238672">
    <property type="component" value="Unassembled WGS sequence"/>
</dbReference>
<sequence length="141" mass="16931">MTFHQKINRYLTSFFLILSIVFISYGIIISYQFSQTKKALTNHCHKKIDIIFQHFQKRIDDLYKNLIEEKENQIKNIKTYASEKLKEFIIFLTTKIDELLTKEDKEKILKLIEDKITNFGSFNAKKWLSSCFKKNEHQSKK</sequence>
<keyword evidence="3" id="KW-1185">Reference proteome</keyword>
<organism evidence="2 3">
    <name type="scientific">Candidatus Phytoplasma phoenicium</name>
    <dbReference type="NCBI Taxonomy" id="198422"/>
    <lineage>
        <taxon>Bacteria</taxon>
        <taxon>Bacillati</taxon>
        <taxon>Mycoplasmatota</taxon>
        <taxon>Mollicutes</taxon>
        <taxon>Acholeplasmatales</taxon>
        <taxon>Acholeplasmataceae</taxon>
        <taxon>Candidatus Phytoplasma</taxon>
        <taxon>16SrIX (Pigeon pea witches'-broom group)</taxon>
    </lineage>
</organism>
<protein>
    <submittedName>
        <fullName evidence="2">Uncharacterized protein</fullName>
    </submittedName>
</protein>
<reference evidence="2 3" key="1">
    <citation type="submission" date="2018-02" db="EMBL/GenBank/DDBJ databases">
        <title>Metagenomics reveals mixed infection of spiroplasma and phytoplasma in chicory.</title>
        <authorList>
            <person name="Polano C."/>
            <person name="Moruzzi S."/>
            <person name="Ermacora P."/>
            <person name="Ferrini F."/>
            <person name="Martini M."/>
            <person name="Firrao G."/>
        </authorList>
    </citation>
    <scope>NUCLEOTIDE SEQUENCE [LARGE SCALE GENOMIC DNA]</scope>
    <source>
        <strain evidence="2 3">ChiP</strain>
    </source>
</reference>
<proteinExistence type="predicted"/>
<keyword evidence="1" id="KW-0812">Transmembrane</keyword>
<evidence type="ECO:0000256" key="1">
    <source>
        <dbReference type="SAM" id="Phobius"/>
    </source>
</evidence>
<keyword evidence="1" id="KW-0472">Membrane</keyword>
<name>A0A2S8NU22_9MOLU</name>
<dbReference type="EMBL" id="PUUG01000051">
    <property type="protein sequence ID" value="PQP79504.1"/>
    <property type="molecule type" value="Genomic_DNA"/>
</dbReference>
<evidence type="ECO:0000313" key="3">
    <source>
        <dbReference type="Proteomes" id="UP000238672"/>
    </source>
</evidence>
<gene>
    <name evidence="2" type="ORF">C6B37_01750</name>
</gene>
<feature type="transmembrane region" description="Helical" evidence="1">
    <location>
        <begin position="12"/>
        <end position="33"/>
    </location>
</feature>
<dbReference type="AlphaFoldDB" id="A0A2S8NU22"/>
<accession>A0A2S8NU22</accession>